<proteinExistence type="predicted"/>
<name>A0A317XPR7_9BASI</name>
<feature type="compositionally biased region" description="Polar residues" evidence="1">
    <location>
        <begin position="139"/>
        <end position="152"/>
    </location>
</feature>
<sequence length="855" mass="90796">MQLQATEPSAQEDGLAMNSGDSAHVGVGSSSSPHASYTTCPASSQAILPSYSESRGITRTSQLVAGSADATDTTSYASDDFFDIAPRSDSTSFQVGYLGLKGFQAWIKGDVLVKLDSLTKARGTYVRCTVQLDARERASSPSEATSRALVNNTTTASSSCSGTAGAIELFSHTLTLWDATQQPTSSSAASPHLPSSMPFSFPLTSDLPHCVHLRDSSLTYRIIATLWSADTSQLPNAVKSIPIHLVRYTRPGPLDVVELAEIDGTQLPNHDFSLRPHTWIEQLPTLAYVQISRSIFRRAEPIDIRVRIPPPDPTSIAEKGLKLRSVEADLVRLIHVKRPGTQSSSSKLPEGSDPTFASDVTVHEALLAHSGKLCRFHSQRPVLLRLSLHPPFDRANMPHPHPDHDALVSGPVFGRGGGGGCESISQETLMHKVSFEVRIKIGIHGGRGERRDIVCRKAVKILPGAAGALEESQSGTSSGTASQSTEKEKLKRAEKMAASSVTADKASDTASSSAAADGMLDFGMEDEYDGYEDVGRGLDELINDPDGVDEPESSSSHAVRLEQLRQLLDNSDAQAAHGPPPTLLESQHDVQVEIEVEGVGLAMPRRDRHPADPFPLVDEGTVSYLEPPPHIDDTSGPPMSHPAAHYSLTRSADVSGFTTPDEPPPPISPLAHTDTSVMRSGESLSPPPLHMPGGFDFPSSDPSASSSACHEHGIAPHRSFRDGAYVHGPNLASAHPTYEAAVSESHGAVLRPGHGNEAAASNVGPILNGHEPPPYLDGSHMGQGHDEPIPSFDQAVQQDRAAPRVSTFGTAAAGSSLADSARIRLGSTSDASHLGRGYQRPPAYGTSPHPPSYDA</sequence>
<dbReference type="Proteomes" id="UP000246740">
    <property type="component" value="Unassembled WGS sequence"/>
</dbReference>
<gene>
    <name evidence="2" type="ORF">BCV70DRAFT_216568</name>
</gene>
<reference evidence="2 3" key="1">
    <citation type="journal article" date="2018" name="Mol. Biol. Evol.">
        <title>Broad Genomic Sampling Reveals a Smut Pathogenic Ancestry of the Fungal Clade Ustilaginomycotina.</title>
        <authorList>
            <person name="Kijpornyongpan T."/>
            <person name="Mondo S.J."/>
            <person name="Barry K."/>
            <person name="Sandor L."/>
            <person name="Lee J."/>
            <person name="Lipzen A."/>
            <person name="Pangilinan J."/>
            <person name="LaButti K."/>
            <person name="Hainaut M."/>
            <person name="Henrissat B."/>
            <person name="Grigoriev I.V."/>
            <person name="Spatafora J.W."/>
            <person name="Aime M.C."/>
        </authorList>
    </citation>
    <scope>NUCLEOTIDE SEQUENCE [LARGE SCALE GENOMIC DNA]</scope>
    <source>
        <strain evidence="2 3">MCA 3645</strain>
    </source>
</reference>
<dbReference type="STRING" id="1882483.A0A317XPR7"/>
<feature type="region of interest" description="Disordered" evidence="1">
    <location>
        <begin position="467"/>
        <end position="513"/>
    </location>
</feature>
<feature type="compositionally biased region" description="Low complexity" evidence="1">
    <location>
        <begin position="470"/>
        <end position="484"/>
    </location>
</feature>
<protein>
    <submittedName>
        <fullName evidence="2">Uncharacterized protein</fullName>
    </submittedName>
</protein>
<dbReference type="Gene3D" id="2.60.40.640">
    <property type="match status" value="1"/>
</dbReference>
<dbReference type="InParanoid" id="A0A317XPR7"/>
<feature type="region of interest" description="Disordered" evidence="1">
    <location>
        <begin position="536"/>
        <end position="557"/>
    </location>
</feature>
<feature type="region of interest" description="Disordered" evidence="1">
    <location>
        <begin position="1"/>
        <end position="39"/>
    </location>
</feature>
<feature type="region of interest" description="Disordered" evidence="1">
    <location>
        <begin position="743"/>
        <end position="788"/>
    </location>
</feature>
<feature type="region of interest" description="Disordered" evidence="1">
    <location>
        <begin position="139"/>
        <end position="161"/>
    </location>
</feature>
<feature type="region of interest" description="Disordered" evidence="1">
    <location>
        <begin position="656"/>
        <end position="684"/>
    </location>
</feature>
<feature type="compositionally biased region" description="Acidic residues" evidence="1">
    <location>
        <begin position="541"/>
        <end position="552"/>
    </location>
</feature>
<evidence type="ECO:0000256" key="1">
    <source>
        <dbReference type="SAM" id="MobiDB-lite"/>
    </source>
</evidence>
<dbReference type="EMBL" id="KZ819192">
    <property type="protein sequence ID" value="PWZ00354.1"/>
    <property type="molecule type" value="Genomic_DNA"/>
</dbReference>
<accession>A0A317XPR7</accession>
<feature type="compositionally biased region" description="Polar residues" evidence="1">
    <location>
        <begin position="28"/>
        <end position="39"/>
    </location>
</feature>
<dbReference type="AlphaFoldDB" id="A0A317XPR7"/>
<evidence type="ECO:0000313" key="3">
    <source>
        <dbReference type="Proteomes" id="UP000246740"/>
    </source>
</evidence>
<feature type="compositionally biased region" description="Low complexity" evidence="1">
    <location>
        <begin position="497"/>
        <end position="513"/>
    </location>
</feature>
<keyword evidence="3" id="KW-1185">Reference proteome</keyword>
<feature type="region of interest" description="Disordered" evidence="1">
    <location>
        <begin position="827"/>
        <end position="855"/>
    </location>
</feature>
<dbReference type="OrthoDB" id="3357813at2759"/>
<feature type="compositionally biased region" description="Basic and acidic residues" evidence="1">
    <location>
        <begin position="485"/>
        <end position="495"/>
    </location>
</feature>
<organism evidence="2 3">
    <name type="scientific">Testicularia cyperi</name>
    <dbReference type="NCBI Taxonomy" id="1882483"/>
    <lineage>
        <taxon>Eukaryota</taxon>
        <taxon>Fungi</taxon>
        <taxon>Dikarya</taxon>
        <taxon>Basidiomycota</taxon>
        <taxon>Ustilaginomycotina</taxon>
        <taxon>Ustilaginomycetes</taxon>
        <taxon>Ustilaginales</taxon>
        <taxon>Anthracoideaceae</taxon>
        <taxon>Testicularia</taxon>
    </lineage>
</organism>
<evidence type="ECO:0000313" key="2">
    <source>
        <dbReference type="EMBL" id="PWZ00354.1"/>
    </source>
</evidence>
<dbReference type="InterPro" id="IPR014752">
    <property type="entry name" value="Arrestin-like_C"/>
</dbReference>